<dbReference type="AlphaFoldDB" id="A0A0L0H8L5"/>
<dbReference type="EMBL" id="KQ257466">
    <property type="protein sequence ID" value="KNC97018.1"/>
    <property type="molecule type" value="Genomic_DNA"/>
</dbReference>
<reference evidence="2 3" key="1">
    <citation type="submission" date="2009-08" db="EMBL/GenBank/DDBJ databases">
        <title>The Genome Sequence of Spizellomyces punctatus strain DAOM BR117.</title>
        <authorList>
            <consortium name="The Broad Institute Genome Sequencing Platform"/>
            <person name="Russ C."/>
            <person name="Cuomo C."/>
            <person name="Shea T."/>
            <person name="Young S.K."/>
            <person name="Zeng Q."/>
            <person name="Koehrsen M."/>
            <person name="Haas B."/>
            <person name="Borodovsky M."/>
            <person name="Guigo R."/>
            <person name="Alvarado L."/>
            <person name="Berlin A."/>
            <person name="Bochicchio J."/>
            <person name="Borenstein D."/>
            <person name="Chapman S."/>
            <person name="Chen Z."/>
            <person name="Engels R."/>
            <person name="Freedman E."/>
            <person name="Gellesch M."/>
            <person name="Goldberg J."/>
            <person name="Griggs A."/>
            <person name="Gujja S."/>
            <person name="Heiman D."/>
            <person name="Hepburn T."/>
            <person name="Howarth C."/>
            <person name="Jen D."/>
            <person name="Larson L."/>
            <person name="Lewis B."/>
            <person name="Mehta T."/>
            <person name="Park D."/>
            <person name="Pearson M."/>
            <person name="Roberts A."/>
            <person name="Saif S."/>
            <person name="Shenoy N."/>
            <person name="Sisk P."/>
            <person name="Stolte C."/>
            <person name="Sykes S."/>
            <person name="Thomson T."/>
            <person name="Walk T."/>
            <person name="White J."/>
            <person name="Yandava C."/>
            <person name="Burger G."/>
            <person name="Gray M.W."/>
            <person name="Holland P.W.H."/>
            <person name="King N."/>
            <person name="Lang F.B.F."/>
            <person name="Roger A.J."/>
            <person name="Ruiz-Trillo I."/>
            <person name="Lander E."/>
            <person name="Nusbaum C."/>
        </authorList>
    </citation>
    <scope>NUCLEOTIDE SEQUENCE [LARGE SCALE GENOMIC DNA]</scope>
    <source>
        <strain evidence="2 3">DAOM BR117</strain>
    </source>
</reference>
<dbReference type="STRING" id="645134.A0A0L0H8L5"/>
<dbReference type="PANTHER" id="PTHR43908">
    <property type="entry name" value="AT29763P-RELATED"/>
    <property type="match status" value="1"/>
</dbReference>
<dbReference type="InterPro" id="IPR036869">
    <property type="entry name" value="J_dom_sf"/>
</dbReference>
<evidence type="ECO:0000259" key="1">
    <source>
        <dbReference type="PROSITE" id="PS50076"/>
    </source>
</evidence>
<accession>A0A0L0H8L5</accession>
<dbReference type="SMART" id="SM00271">
    <property type="entry name" value="DnaJ"/>
    <property type="match status" value="1"/>
</dbReference>
<dbReference type="GO" id="GO:0005789">
    <property type="term" value="C:endoplasmic reticulum membrane"/>
    <property type="evidence" value="ECO:0007669"/>
    <property type="project" value="TreeGrafter"/>
</dbReference>
<dbReference type="PROSITE" id="PS50076">
    <property type="entry name" value="DNAJ_2"/>
    <property type="match status" value="1"/>
</dbReference>
<dbReference type="PANTHER" id="PTHR43908:SF3">
    <property type="entry name" value="AT29763P-RELATED"/>
    <property type="match status" value="1"/>
</dbReference>
<dbReference type="Proteomes" id="UP000053201">
    <property type="component" value="Unassembled WGS sequence"/>
</dbReference>
<dbReference type="InterPro" id="IPR051100">
    <property type="entry name" value="DnaJ_subfamily_B/C"/>
</dbReference>
<dbReference type="GO" id="GO:0030544">
    <property type="term" value="F:Hsp70 protein binding"/>
    <property type="evidence" value="ECO:0007669"/>
    <property type="project" value="TreeGrafter"/>
</dbReference>
<dbReference type="OMA" id="HAMNETN"/>
<dbReference type="SUPFAM" id="SSF46565">
    <property type="entry name" value="Chaperone J-domain"/>
    <property type="match status" value="1"/>
</dbReference>
<dbReference type="RefSeq" id="XP_016605058.1">
    <property type="nucleotide sequence ID" value="XM_016755984.1"/>
</dbReference>
<dbReference type="OrthoDB" id="259708at2759"/>
<dbReference type="InterPro" id="IPR018253">
    <property type="entry name" value="DnaJ_domain_CS"/>
</dbReference>
<dbReference type="InParanoid" id="A0A0L0H8L5"/>
<protein>
    <recommendedName>
        <fullName evidence="1">J domain-containing protein</fullName>
    </recommendedName>
</protein>
<dbReference type="InterPro" id="IPR001623">
    <property type="entry name" value="DnaJ_domain"/>
</dbReference>
<dbReference type="PROSITE" id="PS00636">
    <property type="entry name" value="DNAJ_1"/>
    <property type="match status" value="1"/>
</dbReference>
<dbReference type="GO" id="GO:0071218">
    <property type="term" value="P:cellular response to misfolded protein"/>
    <property type="evidence" value="ECO:0007669"/>
    <property type="project" value="TreeGrafter"/>
</dbReference>
<feature type="domain" description="J" evidence="1">
    <location>
        <begin position="25"/>
        <end position="89"/>
    </location>
</feature>
<keyword evidence="3" id="KW-1185">Reference proteome</keyword>
<dbReference type="GeneID" id="27691021"/>
<sequence>MPEAVPTTLSNEDEQTISDILHQECFYARIGVSKNATPQQIRRGYLSRSKICHPDRLRHPRAKEAFQRLSNAYSTLSDPFNRRQYDMFGKQIDGNEQTFYDALNQVFSEFLEGHFETLMRLVDHVQSLNPDFHISKEGTRHVLSSMRDFCLWSGRCWGTVKFELITLYEIHMDIQSLSYFDVKGRFLKSGVLSRGIIALMGRLIPGGGGLMVHCL</sequence>
<proteinExistence type="predicted"/>
<name>A0A0L0H8L5_SPIPD</name>
<dbReference type="PRINTS" id="PR00625">
    <property type="entry name" value="JDOMAIN"/>
</dbReference>
<dbReference type="Gene3D" id="1.10.287.110">
    <property type="entry name" value="DnaJ domain"/>
    <property type="match status" value="1"/>
</dbReference>
<gene>
    <name evidence="2" type="ORF">SPPG_07833</name>
</gene>
<organism evidence="2 3">
    <name type="scientific">Spizellomyces punctatus (strain DAOM BR117)</name>
    <dbReference type="NCBI Taxonomy" id="645134"/>
    <lineage>
        <taxon>Eukaryota</taxon>
        <taxon>Fungi</taxon>
        <taxon>Fungi incertae sedis</taxon>
        <taxon>Chytridiomycota</taxon>
        <taxon>Chytridiomycota incertae sedis</taxon>
        <taxon>Chytridiomycetes</taxon>
        <taxon>Spizellomycetales</taxon>
        <taxon>Spizellomycetaceae</taxon>
        <taxon>Spizellomyces</taxon>
    </lineage>
</organism>
<dbReference type="VEuPathDB" id="FungiDB:SPPG_07833"/>
<dbReference type="eggNOG" id="KOG0714">
    <property type="taxonomic scope" value="Eukaryota"/>
</dbReference>
<dbReference type="Pfam" id="PF00226">
    <property type="entry name" value="DnaJ"/>
    <property type="match status" value="1"/>
</dbReference>
<dbReference type="CDD" id="cd06257">
    <property type="entry name" value="DnaJ"/>
    <property type="match status" value="1"/>
</dbReference>
<evidence type="ECO:0000313" key="2">
    <source>
        <dbReference type="EMBL" id="KNC97018.1"/>
    </source>
</evidence>
<evidence type="ECO:0000313" key="3">
    <source>
        <dbReference type="Proteomes" id="UP000053201"/>
    </source>
</evidence>